<comment type="caution">
    <text evidence="2">The sequence shown here is derived from an EMBL/GenBank/DDBJ whole genome shotgun (WGS) entry which is preliminary data.</text>
</comment>
<name>A0A9N9EJP2_9GLOM</name>
<dbReference type="EMBL" id="CAJVPY010007507">
    <property type="protein sequence ID" value="CAG8681521.1"/>
    <property type="molecule type" value="Genomic_DNA"/>
</dbReference>
<evidence type="ECO:0000256" key="1">
    <source>
        <dbReference type="SAM" id="MobiDB-lite"/>
    </source>
</evidence>
<evidence type="ECO:0000313" key="3">
    <source>
        <dbReference type="Proteomes" id="UP000789405"/>
    </source>
</evidence>
<sequence length="76" mass="8658">FNSSMSLSKEITSRKSVQKRKAEVDERDTIPIKKVLNSPSKKKITSDKKLHIKPIIISSTTNKRNYSSLTINQQNV</sequence>
<dbReference type="Proteomes" id="UP000789405">
    <property type="component" value="Unassembled WGS sequence"/>
</dbReference>
<feature type="compositionally biased region" description="Polar residues" evidence="1">
    <location>
        <begin position="1"/>
        <end position="10"/>
    </location>
</feature>
<protein>
    <submittedName>
        <fullName evidence="2">6231_t:CDS:1</fullName>
    </submittedName>
</protein>
<gene>
    <name evidence="2" type="ORF">DERYTH_LOCUS11833</name>
</gene>
<evidence type="ECO:0000313" key="2">
    <source>
        <dbReference type="EMBL" id="CAG8681521.1"/>
    </source>
</evidence>
<feature type="region of interest" description="Disordered" evidence="1">
    <location>
        <begin position="1"/>
        <end position="25"/>
    </location>
</feature>
<reference evidence="2" key="1">
    <citation type="submission" date="2021-06" db="EMBL/GenBank/DDBJ databases">
        <authorList>
            <person name="Kallberg Y."/>
            <person name="Tangrot J."/>
            <person name="Rosling A."/>
        </authorList>
    </citation>
    <scope>NUCLEOTIDE SEQUENCE</scope>
    <source>
        <strain evidence="2">MA453B</strain>
    </source>
</reference>
<feature type="non-terminal residue" evidence="2">
    <location>
        <position position="1"/>
    </location>
</feature>
<accession>A0A9N9EJP2</accession>
<organism evidence="2 3">
    <name type="scientific">Dentiscutata erythropus</name>
    <dbReference type="NCBI Taxonomy" id="1348616"/>
    <lineage>
        <taxon>Eukaryota</taxon>
        <taxon>Fungi</taxon>
        <taxon>Fungi incertae sedis</taxon>
        <taxon>Mucoromycota</taxon>
        <taxon>Glomeromycotina</taxon>
        <taxon>Glomeromycetes</taxon>
        <taxon>Diversisporales</taxon>
        <taxon>Gigasporaceae</taxon>
        <taxon>Dentiscutata</taxon>
    </lineage>
</organism>
<keyword evidence="3" id="KW-1185">Reference proteome</keyword>
<dbReference type="AlphaFoldDB" id="A0A9N9EJP2"/>
<proteinExistence type="predicted"/>